<dbReference type="InterPro" id="IPR023631">
    <property type="entry name" value="Amidase_dom"/>
</dbReference>
<dbReference type="Proteomes" id="UP001241848">
    <property type="component" value="Unassembled WGS sequence"/>
</dbReference>
<name>A0ABT9FPB4_9BACL</name>
<proteinExistence type="predicted"/>
<keyword evidence="3" id="KW-1185">Reference proteome</keyword>
<dbReference type="SUPFAM" id="SSF75304">
    <property type="entry name" value="Amidase signature (AS) enzymes"/>
    <property type="match status" value="1"/>
</dbReference>
<dbReference type="RefSeq" id="WP_305753972.1">
    <property type="nucleotide sequence ID" value="NZ_JAPCKK010000011.1"/>
</dbReference>
<organism evidence="2 3">
    <name type="scientific">Paenibacillus zeirhizosphaerae</name>
    <dbReference type="NCBI Taxonomy" id="2987519"/>
    <lineage>
        <taxon>Bacteria</taxon>
        <taxon>Bacillati</taxon>
        <taxon>Bacillota</taxon>
        <taxon>Bacilli</taxon>
        <taxon>Bacillales</taxon>
        <taxon>Paenibacillaceae</taxon>
        <taxon>Paenibacillus</taxon>
    </lineage>
</organism>
<dbReference type="PANTHER" id="PTHR42678:SF34">
    <property type="entry name" value="OS04G0183300 PROTEIN"/>
    <property type="match status" value="1"/>
</dbReference>
<feature type="domain" description="Amidase" evidence="1">
    <location>
        <begin position="106"/>
        <end position="403"/>
    </location>
</feature>
<dbReference type="InterPro" id="IPR036928">
    <property type="entry name" value="AS_sf"/>
</dbReference>
<dbReference type="Pfam" id="PF01425">
    <property type="entry name" value="Amidase"/>
    <property type="match status" value="1"/>
</dbReference>
<reference evidence="2 3" key="1">
    <citation type="submission" date="2022-10" db="EMBL/GenBank/DDBJ databases">
        <title>Paenibacillus description and whole genome data of maize root bacterial community.</title>
        <authorList>
            <person name="Marton D."/>
            <person name="Farkas M."/>
            <person name="Cserhati M."/>
        </authorList>
    </citation>
    <scope>NUCLEOTIDE SEQUENCE [LARGE SCALE GENOMIC DNA]</scope>
    <source>
        <strain evidence="2 3">P96</strain>
    </source>
</reference>
<evidence type="ECO:0000313" key="3">
    <source>
        <dbReference type="Proteomes" id="UP001241848"/>
    </source>
</evidence>
<sequence length="648" mass="69278">MGRGGTESGWMTSALTTTAALHDLKAVVEEAKNVNLDDVPAPYSDNVKHALGKVKHITPHSTVEKINEARLALRVALDAMTVDLDQATIADLQTMVKAGKLTYEKLVHMYLARIDLYDKHTVKLNAVSVINPHAIASARHCDAAVRADASQAEGMFGIPVLIKDNIGTAAADGMPTTAGSIALANHYPERDAFVVTQLRKAGAIILGKTNLSEFANFITYGMWNGYSTLKGQVLNPYLPGVLNVGGSSSGSGAAGAAALAAITVGTETSGSILSPATKNSLVGLKPTVGLISRNGIIPLAHSQDTAGPMGRNVFDVAVLLTVMQGYDPGDQYVNMGVDNEIVVDEAYLKEHMKDYTAYLSKDGLKGKALGVYKSPDKENAPDLYAAFQKVLRVLEEQGANIVYAADGGDMEDELPAAPDTKVLFYDFKQDIEKYIHSQTKPILASDHQTVIKSLQDVIDYNARHLDVLKYGQTILQECAGYDMTPGSKDTLTAQEHRAADIRFSRKNGINYLLTKYSLDALIGFKEVTTMIAAMAGYPSITVPVGYHTAEGSNGLPIHLQITGDAFTEADLIGMGYALEQAAQVRIAPGMAVKDRLKALIDDAEATDASGKEVDAALAAYHSNFASQREVDEAADAIQKGTHSPNTFF</sequence>
<evidence type="ECO:0000259" key="1">
    <source>
        <dbReference type="Pfam" id="PF01425"/>
    </source>
</evidence>
<dbReference type="Gene3D" id="3.90.1300.10">
    <property type="entry name" value="Amidase signature (AS) domain"/>
    <property type="match status" value="1"/>
</dbReference>
<accession>A0ABT9FPB4</accession>
<protein>
    <submittedName>
        <fullName evidence="2">Amidase family protein</fullName>
    </submittedName>
</protein>
<comment type="caution">
    <text evidence="2">The sequence shown here is derived from an EMBL/GenBank/DDBJ whole genome shotgun (WGS) entry which is preliminary data.</text>
</comment>
<gene>
    <name evidence="2" type="ORF">OIN60_06185</name>
</gene>
<dbReference type="EMBL" id="JAPCKK010000011">
    <property type="protein sequence ID" value="MDP4096356.1"/>
    <property type="molecule type" value="Genomic_DNA"/>
</dbReference>
<dbReference type="PANTHER" id="PTHR42678">
    <property type="entry name" value="AMIDASE"/>
    <property type="match status" value="1"/>
</dbReference>
<evidence type="ECO:0000313" key="2">
    <source>
        <dbReference type="EMBL" id="MDP4096356.1"/>
    </source>
</evidence>